<dbReference type="RefSeq" id="WP_207825011.1">
    <property type="nucleotide sequence ID" value="NZ_CP062006.1"/>
</dbReference>
<dbReference type="EMBL" id="CP062006">
    <property type="protein sequence ID" value="QTC88064.1"/>
    <property type="molecule type" value="Genomic_DNA"/>
</dbReference>
<sequence>MSGVKHTPWTYAWESESSDWVVWGSVSAPDETGMTWQPAICTLSDSQGEDVARLIAAAPDLLTVAIKSHEPYVGLSEEDIRSVYGLEEAKLAIALRDAITRATGDRPEKGEQA</sequence>
<evidence type="ECO:0000313" key="1">
    <source>
        <dbReference type="EMBL" id="QTC88064.1"/>
    </source>
</evidence>
<dbReference type="Proteomes" id="UP000663942">
    <property type="component" value="Chromosome"/>
</dbReference>
<reference evidence="1 2" key="1">
    <citation type="submission" date="2020-09" db="EMBL/GenBank/DDBJ databases">
        <title>Brevundimonas sp. LVF1 isolated from an oligotrophic pond in Goettingen, Germany.</title>
        <authorList>
            <person name="Friedrich I."/>
            <person name="Klassen A."/>
            <person name="Neubauer H."/>
            <person name="Schneider D."/>
            <person name="Hertel R."/>
            <person name="Daniel R."/>
        </authorList>
    </citation>
    <scope>NUCLEOTIDE SEQUENCE [LARGE SCALE GENOMIC DNA]</scope>
    <source>
        <strain evidence="1 2">LVF1</strain>
    </source>
</reference>
<protein>
    <recommendedName>
        <fullName evidence="3">Phage tail assembly chaperone</fullName>
    </recommendedName>
</protein>
<proteinExistence type="predicted"/>
<gene>
    <name evidence="1" type="ORF">IFE19_01260</name>
</gene>
<keyword evidence="2" id="KW-1185">Reference proteome</keyword>
<evidence type="ECO:0000313" key="2">
    <source>
        <dbReference type="Proteomes" id="UP000663942"/>
    </source>
</evidence>
<name>A0ABX7SL27_9CAUL</name>
<organism evidence="1 2">
    <name type="scientific">Brevundimonas pondensis</name>
    <dbReference type="NCBI Taxonomy" id="2774189"/>
    <lineage>
        <taxon>Bacteria</taxon>
        <taxon>Pseudomonadati</taxon>
        <taxon>Pseudomonadota</taxon>
        <taxon>Alphaproteobacteria</taxon>
        <taxon>Caulobacterales</taxon>
        <taxon>Caulobacteraceae</taxon>
        <taxon>Brevundimonas</taxon>
    </lineage>
</organism>
<evidence type="ECO:0008006" key="3">
    <source>
        <dbReference type="Google" id="ProtNLM"/>
    </source>
</evidence>
<accession>A0ABX7SL27</accession>